<proteinExistence type="predicted"/>
<gene>
    <name evidence="1" type="ORF">K488DRAFT_76655</name>
</gene>
<dbReference type="Proteomes" id="UP000814128">
    <property type="component" value="Unassembled WGS sequence"/>
</dbReference>
<reference evidence="1" key="1">
    <citation type="submission" date="2021-02" db="EMBL/GenBank/DDBJ databases">
        <authorList>
            <consortium name="DOE Joint Genome Institute"/>
            <person name="Ahrendt S."/>
            <person name="Looney B.P."/>
            <person name="Miyauchi S."/>
            <person name="Morin E."/>
            <person name="Drula E."/>
            <person name="Courty P.E."/>
            <person name="Chicoki N."/>
            <person name="Fauchery L."/>
            <person name="Kohler A."/>
            <person name="Kuo A."/>
            <person name="Labutti K."/>
            <person name="Pangilinan J."/>
            <person name="Lipzen A."/>
            <person name="Riley R."/>
            <person name="Andreopoulos W."/>
            <person name="He G."/>
            <person name="Johnson J."/>
            <person name="Barry K.W."/>
            <person name="Grigoriev I.V."/>
            <person name="Nagy L."/>
            <person name="Hibbett D."/>
            <person name="Henrissat B."/>
            <person name="Matheny P.B."/>
            <person name="Labbe J."/>
            <person name="Martin F."/>
        </authorList>
    </citation>
    <scope>NUCLEOTIDE SEQUENCE</scope>
    <source>
        <strain evidence="1">EC-137</strain>
    </source>
</reference>
<evidence type="ECO:0000313" key="2">
    <source>
        <dbReference type="Proteomes" id="UP000814128"/>
    </source>
</evidence>
<keyword evidence="2" id="KW-1185">Reference proteome</keyword>
<evidence type="ECO:0000313" key="1">
    <source>
        <dbReference type="EMBL" id="KAI0035415.1"/>
    </source>
</evidence>
<protein>
    <submittedName>
        <fullName evidence="1">Glycoside hydrolase</fullName>
    </submittedName>
</protein>
<comment type="caution">
    <text evidence="1">The sequence shown here is derived from an EMBL/GenBank/DDBJ whole genome shotgun (WGS) entry which is preliminary data.</text>
</comment>
<reference evidence="1" key="2">
    <citation type="journal article" date="2022" name="New Phytol.">
        <title>Evolutionary transition to the ectomycorrhizal habit in the genomes of a hyperdiverse lineage of mushroom-forming fungi.</title>
        <authorList>
            <person name="Looney B."/>
            <person name="Miyauchi S."/>
            <person name="Morin E."/>
            <person name="Drula E."/>
            <person name="Courty P.E."/>
            <person name="Kohler A."/>
            <person name="Kuo A."/>
            <person name="LaButti K."/>
            <person name="Pangilinan J."/>
            <person name="Lipzen A."/>
            <person name="Riley R."/>
            <person name="Andreopoulos W."/>
            <person name="He G."/>
            <person name="Johnson J."/>
            <person name="Nolan M."/>
            <person name="Tritt A."/>
            <person name="Barry K.W."/>
            <person name="Grigoriev I.V."/>
            <person name="Nagy L.G."/>
            <person name="Hibbett D."/>
            <person name="Henrissat B."/>
            <person name="Matheny P.B."/>
            <person name="Labbe J."/>
            <person name="Martin F.M."/>
        </authorList>
    </citation>
    <scope>NUCLEOTIDE SEQUENCE</scope>
    <source>
        <strain evidence="1">EC-137</strain>
    </source>
</reference>
<accession>A0ACB8QV42</accession>
<keyword evidence="1" id="KW-0378">Hydrolase</keyword>
<sequence length="514" mass="58453">MDKVKSFLKKQIQDRVPPSVLISSSKIPQSPFGAFPSQEDFYRYRKQRGVNLGSWFVLEPWLTDVPYRNAVPPAESDHDVARGLDAKSTLEQHWDTWIVEEDWKWIAEHGFNSVRIPIGFYHLCGANAAVLDGTDFADLYDVFSGAWKRITCAIETAHRYGIGVLIDLHAAPGKQNADSHSGTSSSNVAFFEQANLKRTASILASLLRQLVTYTHTHNPPLPNLIGIELVNEPRPPQPHNFFHDWYRFLISALRNIDPELPLYVSDSWREHDYAGMLVSADNSFPGFLDDHAQSAEQHAAALRGEGGTPAVFQQVNRMMTPVGAGLVVGEWSAALNPASLRDVSDPHAAQRTFVDAQLELYERECAGWFFWTYRKQWPGDTGWCMRDAVGAGVFPPYVGLRKTRVDSEDGGWTRRRDKAKREALEQHTAYWKKYPGQYEHWRFEEGYLQGWEDAYMFFSSSTTIVAEIGFKTAWIKRRIDMHAQRKGLIKNLWEYGHGLQQGMDAAKADYLLLL</sequence>
<organism evidence="1 2">
    <name type="scientific">Vararia minispora EC-137</name>
    <dbReference type="NCBI Taxonomy" id="1314806"/>
    <lineage>
        <taxon>Eukaryota</taxon>
        <taxon>Fungi</taxon>
        <taxon>Dikarya</taxon>
        <taxon>Basidiomycota</taxon>
        <taxon>Agaricomycotina</taxon>
        <taxon>Agaricomycetes</taxon>
        <taxon>Russulales</taxon>
        <taxon>Lachnocladiaceae</taxon>
        <taxon>Vararia</taxon>
    </lineage>
</organism>
<dbReference type="EMBL" id="MU273485">
    <property type="protein sequence ID" value="KAI0035415.1"/>
    <property type="molecule type" value="Genomic_DNA"/>
</dbReference>
<name>A0ACB8QV42_9AGAM</name>